<evidence type="ECO:0000313" key="1">
    <source>
        <dbReference type="EMBL" id="KAL3387581.1"/>
    </source>
</evidence>
<accession>A0ABD2W4S1</accession>
<gene>
    <name evidence="1" type="ORF">TKK_016722</name>
</gene>
<comment type="caution">
    <text evidence="1">The sequence shown here is derived from an EMBL/GenBank/DDBJ whole genome shotgun (WGS) entry which is preliminary data.</text>
</comment>
<evidence type="ECO:0000313" key="2">
    <source>
        <dbReference type="Proteomes" id="UP001627154"/>
    </source>
</evidence>
<dbReference type="AlphaFoldDB" id="A0ABD2W4S1"/>
<organism evidence="1 2">
    <name type="scientific">Trichogramma kaykai</name>
    <dbReference type="NCBI Taxonomy" id="54128"/>
    <lineage>
        <taxon>Eukaryota</taxon>
        <taxon>Metazoa</taxon>
        <taxon>Ecdysozoa</taxon>
        <taxon>Arthropoda</taxon>
        <taxon>Hexapoda</taxon>
        <taxon>Insecta</taxon>
        <taxon>Pterygota</taxon>
        <taxon>Neoptera</taxon>
        <taxon>Endopterygota</taxon>
        <taxon>Hymenoptera</taxon>
        <taxon>Apocrita</taxon>
        <taxon>Proctotrupomorpha</taxon>
        <taxon>Chalcidoidea</taxon>
        <taxon>Trichogrammatidae</taxon>
        <taxon>Trichogramma</taxon>
    </lineage>
</organism>
<keyword evidence="2" id="KW-1185">Reference proteome</keyword>
<protein>
    <submittedName>
        <fullName evidence="1">Uncharacterized protein</fullName>
    </submittedName>
</protein>
<reference evidence="1 2" key="1">
    <citation type="journal article" date="2024" name="bioRxiv">
        <title>A reference genome for Trichogramma kaykai: A tiny desert-dwelling parasitoid wasp with competing sex-ratio distorters.</title>
        <authorList>
            <person name="Culotta J."/>
            <person name="Lindsey A.R."/>
        </authorList>
    </citation>
    <scope>NUCLEOTIDE SEQUENCE [LARGE SCALE GENOMIC DNA]</scope>
    <source>
        <strain evidence="1 2">KSX58</strain>
    </source>
</reference>
<dbReference type="EMBL" id="JBJJXI010000136">
    <property type="protein sequence ID" value="KAL3387581.1"/>
    <property type="molecule type" value="Genomic_DNA"/>
</dbReference>
<proteinExistence type="predicted"/>
<name>A0ABD2W4S1_9HYME</name>
<sequence length="77" mass="8245">MMSESVTVTVQNGNEAGRGPAIAPLNVSYFSTTPGLCKVAQLVSSLFAFLDLPPSKFPNHRVQIFHSKHALLCLAST</sequence>
<dbReference type="Proteomes" id="UP001627154">
    <property type="component" value="Unassembled WGS sequence"/>
</dbReference>